<evidence type="ECO:0000259" key="24">
    <source>
        <dbReference type="PROSITE" id="PS50026"/>
    </source>
</evidence>
<dbReference type="SMART" id="SM00282">
    <property type="entry name" value="LamG"/>
    <property type="match status" value="4"/>
</dbReference>
<evidence type="ECO:0000256" key="16">
    <source>
        <dbReference type="ARBA" id="ARBA00023157"/>
    </source>
</evidence>
<dbReference type="GO" id="GO:0048568">
    <property type="term" value="P:embryonic organ development"/>
    <property type="evidence" value="ECO:0007669"/>
    <property type="project" value="UniProtKB-ARBA"/>
</dbReference>
<dbReference type="SUPFAM" id="SSF57196">
    <property type="entry name" value="EGF/Laminin"/>
    <property type="match status" value="22"/>
</dbReference>
<feature type="disulfide bond" evidence="19">
    <location>
        <begin position="814"/>
        <end position="823"/>
    </location>
</feature>
<keyword evidence="26" id="KW-1185">Reference proteome</keyword>
<feature type="disulfide bond" evidence="19">
    <location>
        <begin position="466"/>
        <end position="475"/>
    </location>
</feature>
<feature type="disulfide bond" evidence="19">
    <location>
        <begin position="1449"/>
        <end position="1458"/>
    </location>
</feature>
<dbReference type="FunFam" id="2.60.120.200:FF:000143">
    <property type="entry name" value="Crumbs, isoform D"/>
    <property type="match status" value="1"/>
</dbReference>
<dbReference type="FunFam" id="2.10.25.10:FF:000472">
    <property type="entry name" value="Uncharacterized protein, isoform A"/>
    <property type="match status" value="2"/>
</dbReference>
<evidence type="ECO:0000256" key="15">
    <source>
        <dbReference type="ARBA" id="ARBA00023136"/>
    </source>
</evidence>
<feature type="domain" description="EGF-like" evidence="24">
    <location>
        <begin position="1744"/>
        <end position="1780"/>
    </location>
</feature>
<feature type="domain" description="EGF-like" evidence="24">
    <location>
        <begin position="788"/>
        <end position="824"/>
    </location>
</feature>
<evidence type="ECO:0000256" key="17">
    <source>
        <dbReference type="ARBA" id="ARBA00023180"/>
    </source>
</evidence>
<evidence type="ECO:0000256" key="19">
    <source>
        <dbReference type="PROSITE-ProRule" id="PRU00076"/>
    </source>
</evidence>
<dbReference type="FunFam" id="2.10.25.10:FF:000230">
    <property type="entry name" value="Delta-like protein"/>
    <property type="match status" value="1"/>
</dbReference>
<feature type="domain" description="EGF-like" evidence="24">
    <location>
        <begin position="930"/>
        <end position="966"/>
    </location>
</feature>
<feature type="domain" description="Laminin G" evidence="23">
    <location>
        <begin position="1492"/>
        <end position="1707"/>
    </location>
</feature>
<feature type="domain" description="EGF-like" evidence="24">
    <location>
        <begin position="321"/>
        <end position="358"/>
    </location>
</feature>
<feature type="domain" description="EGF-like" evidence="24">
    <location>
        <begin position="1978"/>
        <end position="2018"/>
    </location>
</feature>
<name>A0A9P0DZD3_NEZVI</name>
<feature type="domain" description="EGF-like" evidence="24">
    <location>
        <begin position="1862"/>
        <end position="1898"/>
    </location>
</feature>
<dbReference type="GO" id="GO:0016324">
    <property type="term" value="C:apical plasma membrane"/>
    <property type="evidence" value="ECO:0007669"/>
    <property type="project" value="UniProtKB-SubCell"/>
</dbReference>
<dbReference type="GO" id="GO:0007498">
    <property type="term" value="P:mesoderm development"/>
    <property type="evidence" value="ECO:0007669"/>
    <property type="project" value="UniProtKB-ARBA"/>
</dbReference>
<feature type="domain" description="Laminin G" evidence="23">
    <location>
        <begin position="34"/>
        <end position="204"/>
    </location>
</feature>
<evidence type="ECO:0000256" key="9">
    <source>
        <dbReference type="ARBA" id="ARBA00022536"/>
    </source>
</evidence>
<feature type="disulfide bond" evidence="19">
    <location>
        <begin position="737"/>
        <end position="746"/>
    </location>
</feature>
<feature type="disulfide bond" evidence="19">
    <location>
        <begin position="1888"/>
        <end position="1897"/>
    </location>
</feature>
<dbReference type="Pfam" id="PF00008">
    <property type="entry name" value="EGF"/>
    <property type="match status" value="12"/>
</dbReference>
<keyword evidence="9 19" id="KW-0245">EGF-like domain</keyword>
<evidence type="ECO:0000256" key="7">
    <source>
        <dbReference type="ARBA" id="ARBA00022525"/>
    </source>
</evidence>
<proteinExistence type="inferred from homology"/>
<feature type="domain" description="Laminin G" evidence="23">
    <location>
        <begin position="1013"/>
        <end position="1183"/>
    </location>
</feature>
<evidence type="ECO:0000256" key="12">
    <source>
        <dbReference type="ARBA" id="ARBA00022737"/>
    </source>
</evidence>
<dbReference type="Pfam" id="PF12661">
    <property type="entry name" value="hEGF"/>
    <property type="match status" value="4"/>
</dbReference>
<dbReference type="SUPFAM" id="SSF57184">
    <property type="entry name" value="Growth factor receptor domain"/>
    <property type="match status" value="1"/>
</dbReference>
<feature type="disulfide bond" evidence="19">
    <location>
        <begin position="1808"/>
        <end position="1817"/>
    </location>
</feature>
<evidence type="ECO:0000256" key="18">
    <source>
        <dbReference type="ARBA" id="ARBA00060989"/>
    </source>
</evidence>
<feature type="domain" description="EGF-like" evidence="24">
    <location>
        <begin position="749"/>
        <end position="786"/>
    </location>
</feature>
<feature type="signal peptide" evidence="22">
    <location>
        <begin position="1"/>
        <end position="30"/>
    </location>
</feature>
<feature type="domain" description="EGF-like" evidence="24">
    <location>
        <begin position="557"/>
        <end position="593"/>
    </location>
</feature>
<feature type="domain" description="EGF-like" evidence="24">
    <location>
        <begin position="360"/>
        <end position="396"/>
    </location>
</feature>
<reference evidence="25" key="1">
    <citation type="submission" date="2022-01" db="EMBL/GenBank/DDBJ databases">
        <authorList>
            <person name="King R."/>
        </authorList>
    </citation>
    <scope>NUCLEOTIDE SEQUENCE</scope>
</reference>
<dbReference type="GO" id="GO:0048608">
    <property type="term" value="P:reproductive structure development"/>
    <property type="evidence" value="ECO:0007669"/>
    <property type="project" value="UniProtKB-ARBA"/>
</dbReference>
<feature type="domain" description="EGF-like" evidence="24">
    <location>
        <begin position="1423"/>
        <end position="1459"/>
    </location>
</feature>
<dbReference type="FunFam" id="2.10.25.10:FF:000045">
    <property type="entry name" value="Slit guidance ligand 2"/>
    <property type="match status" value="1"/>
</dbReference>
<dbReference type="GO" id="GO:0051240">
    <property type="term" value="P:positive regulation of multicellular organismal process"/>
    <property type="evidence" value="ECO:0007669"/>
    <property type="project" value="UniProtKB-ARBA"/>
</dbReference>
<feature type="chain" id="PRO_5040122001" description="Protein crumbs" evidence="22">
    <location>
        <begin position="31"/>
        <end position="2096"/>
    </location>
</feature>
<dbReference type="GO" id="GO:0008347">
    <property type="term" value="P:glial cell migration"/>
    <property type="evidence" value="ECO:0007669"/>
    <property type="project" value="UniProtKB-ARBA"/>
</dbReference>
<dbReference type="GO" id="GO:0007548">
    <property type="term" value="P:sex differentiation"/>
    <property type="evidence" value="ECO:0007669"/>
    <property type="project" value="UniProtKB-ARBA"/>
</dbReference>
<dbReference type="SMART" id="SM00179">
    <property type="entry name" value="EGF_CA"/>
    <property type="match status" value="29"/>
</dbReference>
<feature type="disulfide bond" evidence="19">
    <location>
        <begin position="1967"/>
        <end position="1976"/>
    </location>
</feature>
<dbReference type="PROSITE" id="PS50025">
    <property type="entry name" value="LAM_G_DOMAIN"/>
    <property type="match status" value="3"/>
</dbReference>
<feature type="disulfide bond" evidence="19">
    <location>
        <begin position="661"/>
        <end position="670"/>
    </location>
</feature>
<dbReference type="GO" id="GO:0048565">
    <property type="term" value="P:digestive tract development"/>
    <property type="evidence" value="ECO:0007669"/>
    <property type="project" value="UniProtKB-ARBA"/>
</dbReference>
<dbReference type="GO" id="GO:0048666">
    <property type="term" value="P:neuron development"/>
    <property type="evidence" value="ECO:0007669"/>
    <property type="project" value="UniProtKB-ARBA"/>
</dbReference>
<organism evidence="25 26">
    <name type="scientific">Nezara viridula</name>
    <name type="common">Southern green stink bug</name>
    <name type="synonym">Cimex viridulus</name>
    <dbReference type="NCBI Taxonomy" id="85310"/>
    <lineage>
        <taxon>Eukaryota</taxon>
        <taxon>Metazoa</taxon>
        <taxon>Ecdysozoa</taxon>
        <taxon>Arthropoda</taxon>
        <taxon>Hexapoda</taxon>
        <taxon>Insecta</taxon>
        <taxon>Pterygota</taxon>
        <taxon>Neoptera</taxon>
        <taxon>Paraneoptera</taxon>
        <taxon>Hemiptera</taxon>
        <taxon>Heteroptera</taxon>
        <taxon>Panheteroptera</taxon>
        <taxon>Pentatomomorpha</taxon>
        <taxon>Pentatomoidea</taxon>
        <taxon>Pentatomidae</taxon>
        <taxon>Pentatominae</taxon>
        <taxon>Nezara</taxon>
    </lineage>
</organism>
<dbReference type="Gene3D" id="2.60.120.200">
    <property type="match status" value="4"/>
</dbReference>
<dbReference type="PANTHER" id="PTHR24033">
    <property type="entry name" value="EGF-LIKE DOMAIN-CONTAINING PROTEIN"/>
    <property type="match status" value="1"/>
</dbReference>
<dbReference type="GO" id="GO:0010160">
    <property type="term" value="P:formation of animal organ boundary"/>
    <property type="evidence" value="ECO:0007669"/>
    <property type="project" value="UniProtKB-ARBA"/>
</dbReference>
<evidence type="ECO:0000256" key="14">
    <source>
        <dbReference type="ARBA" id="ARBA00022989"/>
    </source>
</evidence>
<dbReference type="PANTHER" id="PTHR24033:SF151">
    <property type="entry name" value="NOTCH 2"/>
    <property type="match status" value="1"/>
</dbReference>
<dbReference type="OrthoDB" id="283575at2759"/>
<feature type="domain" description="EGF-like" evidence="24">
    <location>
        <begin position="1708"/>
        <end position="1742"/>
    </location>
</feature>
<evidence type="ECO:0000256" key="4">
    <source>
        <dbReference type="ARBA" id="ARBA00022473"/>
    </source>
</evidence>
<protein>
    <recommendedName>
        <fullName evidence="27">Protein crumbs</fullName>
    </recommendedName>
</protein>
<dbReference type="InterPro" id="IPR000152">
    <property type="entry name" value="EGF-type_Asp/Asn_hydroxyl_site"/>
</dbReference>
<dbReference type="InterPro" id="IPR018097">
    <property type="entry name" value="EGF_Ca-bd_CS"/>
</dbReference>
<keyword evidence="16 19" id="KW-1015">Disulfide bond</keyword>
<keyword evidence="13" id="KW-0106">Calcium</keyword>
<feature type="domain" description="EGF-like" evidence="24">
    <location>
        <begin position="673"/>
        <end position="709"/>
    </location>
</feature>
<dbReference type="PROSITE" id="PS50026">
    <property type="entry name" value="EGF_3"/>
    <property type="match status" value="30"/>
</dbReference>
<dbReference type="GO" id="GO:0051241">
    <property type="term" value="P:negative regulation of multicellular organismal process"/>
    <property type="evidence" value="ECO:0007669"/>
    <property type="project" value="UniProtKB-ARBA"/>
</dbReference>
<dbReference type="InterPro" id="IPR051830">
    <property type="entry name" value="NOTCH_homolog"/>
</dbReference>
<dbReference type="GO" id="GO:0048598">
    <property type="term" value="P:embryonic morphogenesis"/>
    <property type="evidence" value="ECO:0007669"/>
    <property type="project" value="UniProtKB-ARBA"/>
</dbReference>
<feature type="disulfide bond" evidence="19">
    <location>
        <begin position="897"/>
        <end position="907"/>
    </location>
</feature>
<feature type="domain" description="EGF-like" evidence="24">
    <location>
        <begin position="826"/>
        <end position="891"/>
    </location>
</feature>
<feature type="disulfide bond" evidence="19">
    <location>
        <begin position="999"/>
        <end position="1008"/>
    </location>
</feature>
<keyword evidence="7" id="KW-0964">Secreted</keyword>
<comment type="similarity">
    <text evidence="18">Belongs to the Crumbs protein family.</text>
</comment>
<dbReference type="Pfam" id="PF02210">
    <property type="entry name" value="Laminin_G_2"/>
    <property type="match status" value="2"/>
</dbReference>
<feature type="domain" description="EGF-like" evidence="24">
    <location>
        <begin position="280"/>
        <end position="319"/>
    </location>
</feature>
<dbReference type="Gene3D" id="2.10.25.10">
    <property type="entry name" value="Laminin"/>
    <property type="match status" value="29"/>
</dbReference>
<feature type="disulfide bond" evidence="19">
    <location>
        <begin position="290"/>
        <end position="307"/>
    </location>
</feature>
<evidence type="ECO:0000256" key="6">
    <source>
        <dbReference type="ARBA" id="ARBA00022490"/>
    </source>
</evidence>
<dbReference type="FunFam" id="2.10.25.10:FF:000255">
    <property type="entry name" value="Sushi, nidogen and EGF-like domains 1"/>
    <property type="match status" value="1"/>
</dbReference>
<keyword evidence="10 21" id="KW-0812">Transmembrane</keyword>
<dbReference type="InterPro" id="IPR000742">
    <property type="entry name" value="EGF"/>
</dbReference>
<dbReference type="FunFam" id="2.10.25.10:FF:000004">
    <property type="entry name" value="Neurogenic locus notch 1"/>
    <property type="match status" value="1"/>
</dbReference>
<dbReference type="InterPro" id="IPR001791">
    <property type="entry name" value="Laminin_G"/>
</dbReference>
<accession>A0A9P0DZD3</accession>
<evidence type="ECO:0000256" key="3">
    <source>
        <dbReference type="ARBA" id="ARBA00004498"/>
    </source>
</evidence>
<keyword evidence="12" id="KW-0677">Repeat</keyword>
<dbReference type="PROSITE" id="PS01187">
    <property type="entry name" value="EGF_CA"/>
    <property type="match status" value="12"/>
</dbReference>
<dbReference type="GO" id="GO:0048732">
    <property type="term" value="P:gland development"/>
    <property type="evidence" value="ECO:0007669"/>
    <property type="project" value="UniProtKB-ARBA"/>
</dbReference>
<feature type="disulfide bond" evidence="19">
    <location>
        <begin position="699"/>
        <end position="708"/>
    </location>
</feature>
<feature type="compositionally biased region" description="Basic and acidic residues" evidence="20">
    <location>
        <begin position="2081"/>
        <end position="2096"/>
    </location>
</feature>
<dbReference type="CDD" id="cd00054">
    <property type="entry name" value="EGF_CA"/>
    <property type="match status" value="20"/>
</dbReference>
<feature type="domain" description="EGF-like" evidence="24">
    <location>
        <begin position="1185"/>
        <end position="1221"/>
    </location>
</feature>
<feature type="disulfide bond" evidence="19">
    <location>
        <begin position="226"/>
        <end position="235"/>
    </location>
</feature>
<dbReference type="SUPFAM" id="SSF49899">
    <property type="entry name" value="Concanavalin A-like lectins/glucanases"/>
    <property type="match status" value="4"/>
</dbReference>
<evidence type="ECO:0008006" key="27">
    <source>
        <dbReference type="Google" id="ProtNLM"/>
    </source>
</evidence>
<keyword evidence="8" id="KW-0272">Extracellular matrix</keyword>
<dbReference type="InterPro" id="IPR001881">
    <property type="entry name" value="EGF-like_Ca-bd_dom"/>
</dbReference>
<keyword evidence="11 22" id="KW-0732">Signal</keyword>
<feature type="domain" description="EGF-like" evidence="24">
    <location>
        <begin position="1782"/>
        <end position="1818"/>
    </location>
</feature>
<evidence type="ECO:0000256" key="21">
    <source>
        <dbReference type="SAM" id="Phobius"/>
    </source>
</evidence>
<dbReference type="GO" id="GO:0032991">
    <property type="term" value="C:protein-containing complex"/>
    <property type="evidence" value="ECO:0007669"/>
    <property type="project" value="UniProtKB-ARBA"/>
</dbReference>
<feature type="domain" description="EGF-like" evidence="24">
    <location>
        <begin position="1939"/>
        <end position="1977"/>
    </location>
</feature>
<dbReference type="FunFam" id="2.10.25.10:FF:000425">
    <property type="entry name" value="Eyes shut homolog"/>
    <property type="match status" value="1"/>
</dbReference>
<evidence type="ECO:0000259" key="23">
    <source>
        <dbReference type="PROSITE" id="PS50025"/>
    </source>
</evidence>
<feature type="domain" description="EGF-like" evidence="24">
    <location>
        <begin position="439"/>
        <end position="476"/>
    </location>
</feature>
<keyword evidence="14 21" id="KW-1133">Transmembrane helix</keyword>
<feature type="disulfide bond" evidence="19">
    <location>
        <begin position="386"/>
        <end position="395"/>
    </location>
</feature>
<dbReference type="InterPro" id="IPR009030">
    <property type="entry name" value="Growth_fac_rcpt_cys_sf"/>
</dbReference>
<dbReference type="SMART" id="SM00181">
    <property type="entry name" value="EGF"/>
    <property type="match status" value="30"/>
</dbReference>
<evidence type="ECO:0000313" key="25">
    <source>
        <dbReference type="EMBL" id="CAH1390909.1"/>
    </source>
</evidence>
<dbReference type="CDD" id="cd00110">
    <property type="entry name" value="LamG"/>
    <property type="match status" value="3"/>
</dbReference>
<evidence type="ECO:0000256" key="20">
    <source>
        <dbReference type="SAM" id="MobiDB-lite"/>
    </source>
</evidence>
<dbReference type="GO" id="GO:0022407">
    <property type="term" value="P:regulation of cell-cell adhesion"/>
    <property type="evidence" value="ECO:0007669"/>
    <property type="project" value="UniProtKB-ARBA"/>
</dbReference>
<dbReference type="PROSITE" id="PS00010">
    <property type="entry name" value="ASX_HYDROXYL"/>
    <property type="match status" value="17"/>
</dbReference>
<feature type="domain" description="EGF-like" evidence="24">
    <location>
        <begin position="516"/>
        <end position="555"/>
    </location>
</feature>
<dbReference type="FunFam" id="2.10.25.10:FF:000143">
    <property type="entry name" value="Protein crumbs 1"/>
    <property type="match status" value="1"/>
</dbReference>
<feature type="domain" description="EGF-like" evidence="24">
    <location>
        <begin position="968"/>
        <end position="1009"/>
    </location>
</feature>
<dbReference type="GO" id="GO:0003008">
    <property type="term" value="P:system process"/>
    <property type="evidence" value="ECO:0007669"/>
    <property type="project" value="UniProtKB-ARBA"/>
</dbReference>
<feature type="disulfide bond" evidence="19">
    <location>
        <begin position="2008"/>
        <end position="2017"/>
    </location>
</feature>
<evidence type="ECO:0000256" key="2">
    <source>
        <dbReference type="ARBA" id="ARBA00004496"/>
    </source>
</evidence>
<keyword evidence="15 21" id="KW-0472">Membrane</keyword>
<gene>
    <name evidence="25" type="ORF">NEZAVI_LOCUS2022</name>
</gene>
<feature type="transmembrane region" description="Helical" evidence="21">
    <location>
        <begin position="2033"/>
        <end position="2056"/>
    </location>
</feature>
<comment type="caution">
    <text evidence="19">Lacks conserved residue(s) required for the propagation of feature annotation.</text>
</comment>
<dbReference type="Pfam" id="PF07645">
    <property type="entry name" value="EGF_CA"/>
    <property type="match status" value="2"/>
</dbReference>
<dbReference type="InterPro" id="IPR013320">
    <property type="entry name" value="ConA-like_dom_sf"/>
</dbReference>
<feature type="disulfide bond" evidence="19">
    <location>
        <begin position="1732"/>
        <end position="1741"/>
    </location>
</feature>
<evidence type="ECO:0000256" key="10">
    <source>
        <dbReference type="ARBA" id="ARBA00022692"/>
    </source>
</evidence>
<evidence type="ECO:0000313" key="26">
    <source>
        <dbReference type="Proteomes" id="UP001152798"/>
    </source>
</evidence>
<feature type="domain" description="EGF-like" evidence="24">
    <location>
        <begin position="1900"/>
        <end position="1937"/>
    </location>
</feature>
<dbReference type="FunFam" id="2.10.25.10:FF:000039">
    <property type="entry name" value="Crumbs cell polarity complex component 1"/>
    <property type="match status" value="1"/>
</dbReference>
<dbReference type="EMBL" id="OV725077">
    <property type="protein sequence ID" value="CAH1390909.1"/>
    <property type="molecule type" value="Genomic_DNA"/>
</dbReference>
<keyword evidence="17" id="KW-0325">Glycoprotein</keyword>
<feature type="domain" description="EGF-like" evidence="24">
    <location>
        <begin position="597"/>
        <end position="633"/>
    </location>
</feature>
<feature type="domain" description="EGF-like" evidence="24">
    <location>
        <begin position="239"/>
        <end position="276"/>
    </location>
</feature>
<evidence type="ECO:0000256" key="8">
    <source>
        <dbReference type="ARBA" id="ARBA00022530"/>
    </source>
</evidence>
<evidence type="ECO:0000256" key="11">
    <source>
        <dbReference type="ARBA" id="ARBA00022729"/>
    </source>
</evidence>
<feature type="disulfide bond" evidence="19">
    <location>
        <begin position="623"/>
        <end position="632"/>
    </location>
</feature>
<feature type="domain" description="EGF-like" evidence="24">
    <location>
        <begin position="711"/>
        <end position="747"/>
    </location>
</feature>
<dbReference type="FunFam" id="2.10.25.10:FF:000208">
    <property type="entry name" value="Crumbs 2, cell polarity complex component"/>
    <property type="match status" value="1"/>
</dbReference>
<sequence length="2096" mass="228476">MTSVFSTSFLSSLTLTWLTTALLLVEMCSGQPHPREGYFNGSSYVNIISPLMLNKHIGLSFRTCKGGLLFSQRPSLYSSITLDVKPEGLVFTVNIRNHKYESRISANLLDNEWHTVNILYRMGNLTISTSGHMQVIANSTYNSEILSDPDLTTGNEVLVVGKGFVGCILEGPSIVFNASQMQHQHVDWGPCPLPNRACEVVDHCANEPCMWHGRCIRLPDRYYCQCTPRYSGSNCQIDNGSPCDRGPCKNNGKCYEDNTGDYTCICPQGFAGRRCERETKTHLCDNDFPCENNGTCHITGGGNTYKCICQPGFEGNDCEIDVDECLSSPCQHGGTCTDGINRFTCSCGRTGYTGQMCEININECENNPCLNNGICFDNYGGYTCQCAPGFGGQNCELKLSECASNPCSIYPNSVCIESNLPYQCVCMTGYKGIPPNCTRNEICMNGNPCANGGTCQTTIDGYSCICSPGFTGPLCENNIDDCISLPCQNGGTCYDGTSGYHCNCTSDFMGQNCELPYNACALLPCQNNGTCIPKPDGKSYYCECADTGFEGIHCENNINNCMNENCPEGKICIDGINTFKCVCANGLSGPDCTMPLEADHCTPTFCKNGGTCIEGPRNLTCTCPAGYQGTHCETDINECDIPQICNNGICVNSEGSYQCFCTPGFSGDHCEVDFDECLSHPCFNGATCINKINGFSCTCTPGFTGKDCSININECESNPCKSGARCVDEVATFTCICPEGLTGRLCENNIDDCESSPCQNNGICIDGLNSYTCNCSETGYEGLHCEINIDECVSNPCINGAQCRDLVKGYRCECFPGYTGVNCEVDINECESNPCQYGGTCKERSVLAYYLPENRNNRSMTHSIFSQDFNFSTASGYECICPPGILGDNCEMNINECESSPCRFGTCSDLVDGYTCDCEEGFEGTLCEIEINECERYMPCVHGVCHDGRANYMCECDPKYGGKNCSVELTGCNKNECLNNGKCKPYLENETIHKFNCTCPYGFQGQICEKETTMFYDGKSYGIVSTSREEGYDIQLRFKTTLPDGLLAIGKGSTFYILELVNGRLNLHSSLLNKWEGVFIGSGLNDSNWQKVFVAINSSHLVLAANEEQTIYPINLNEGANASHTSFGTTYLGGAMAYLRALPHGPSTFRGCVQDVMINGQWVLLPGAANSSSVSFHGVQLGCKREPQCSPNPCFSGGHCTDLWNSFSCSCERPFLGHTCQYNFTAATFAHENISDSVVTVAVEPAARRAVRTIMDISMFIRTREPYGGIFYLGSKPETVPKSEETIIAARITGGELQVSIQFNGSLESYTVAGVRIDTGYNQLIQVIRNVTLIQIKINGTEYFRKTITVTGQLDLQILQLGSTAPLSQERNFKGIIQDVQMSNGSRTMVVEFFPLDVKDLAPPLSLGSVSFDKNLVLQGIISDDNCRSEPCMHGGTCTVTWNDFSCACTVGYKGKQCQEMEFCQVQDCPTGSECRNLNYGYECVANITLHDPVKQMSPGLKYRLVPGEDTNSLSDIMVTYRSRTGGNLFFIGPDQHGSFLSISVFNDEVRLNWNMGFGNDHRKIVKETRDGSWTIITLKIQENMVTAGLSGGSEDSVTVTANFSQKAWLSLLSTSNISIGGSGDTLAFEKHIYSTTGEEQTNALDNVHPDAEFSGGSYYKGCIGEVRIGGLLLSYFTAEELNTTNTSGRYHFEMYPGSDLGQDFGCILCFDEKCQNSGKCANATESYTCECVAGFAGDDCSENIDECLENDCKNNSTCIDGLANYTCQCQPGWGGSLCDVDIDECQSNPCLNNGSCIDRLAQFECICPPEFVGDTCDQIKQVTCESEPCYNNAECKDVFNSVTKENFTCICQEGFLGPYCNSAFCEVTPCQNGGNCISSSLKPVCDCTLGFTGRLCEINIDDCASNPCEHKGKCIDGINKFRCDCMGTGYTGTTCTIDIDECATKMADCGSFGDCKNTEGSFLCICEPSKCGVGCNMSNPCHNMNPCVNNGRCSPVCVDKPDYECICPSDFSGKNCSELRVPEFAGTKVTDIALVVIPILGILVIAGLVSLFVFVMMARKKRATRGTYSPSSQEFSNPRLELDNVMKPPPEERLI</sequence>
<dbReference type="PRINTS" id="PR00010">
    <property type="entry name" value="EGFBLOOD"/>
</dbReference>
<evidence type="ECO:0000256" key="5">
    <source>
        <dbReference type="ARBA" id="ARBA00022475"/>
    </source>
</evidence>
<dbReference type="FunFam" id="2.10.25.10:FF:000118">
    <property type="entry name" value="protein delta homolog 2"/>
    <property type="match status" value="2"/>
</dbReference>
<feature type="domain" description="EGF-like" evidence="24">
    <location>
        <begin position="478"/>
        <end position="514"/>
    </location>
</feature>
<keyword evidence="4" id="KW-0217">Developmental protein</keyword>
<evidence type="ECO:0000256" key="1">
    <source>
        <dbReference type="ARBA" id="ARBA00004247"/>
    </source>
</evidence>
<comment type="subcellular location">
    <subcellularLocation>
        <location evidence="1">Apical cell membrane</location>
        <topology evidence="1">Single-pass type I membrane protein</topology>
    </subcellularLocation>
    <subcellularLocation>
        <location evidence="2">Cytoplasm</location>
    </subcellularLocation>
    <subcellularLocation>
        <location evidence="3">Secreted</location>
        <location evidence="3">Extracellular space</location>
        <location evidence="3">Extracellular matrix</location>
    </subcellularLocation>
</comment>
<keyword evidence="5" id="KW-1003">Cell membrane</keyword>
<feature type="region of interest" description="Disordered" evidence="20">
    <location>
        <begin position="2067"/>
        <end position="2096"/>
    </location>
</feature>
<dbReference type="InterPro" id="IPR013032">
    <property type="entry name" value="EGF-like_CS"/>
</dbReference>
<feature type="disulfide bond" evidence="19">
    <location>
        <begin position="583"/>
        <end position="592"/>
    </location>
</feature>
<feature type="domain" description="EGF-like" evidence="24">
    <location>
        <begin position="200"/>
        <end position="236"/>
    </location>
</feature>
<dbReference type="Proteomes" id="UP001152798">
    <property type="component" value="Chromosome 1"/>
</dbReference>
<feature type="disulfide bond" evidence="19">
    <location>
        <begin position="504"/>
        <end position="513"/>
    </location>
</feature>
<dbReference type="PROSITE" id="PS01186">
    <property type="entry name" value="EGF_2"/>
    <property type="match status" value="16"/>
</dbReference>
<dbReference type="GO" id="GO:0010631">
    <property type="term" value="P:epithelial cell migration"/>
    <property type="evidence" value="ECO:0007669"/>
    <property type="project" value="UniProtKB-ARBA"/>
</dbReference>
<feature type="disulfide bond" evidence="19">
    <location>
        <begin position="309"/>
        <end position="318"/>
    </location>
</feature>
<dbReference type="FunFam" id="2.10.25.10:FF:000080">
    <property type="entry name" value="Neurogenic locus notch 1"/>
    <property type="match status" value="1"/>
</dbReference>
<feature type="disulfide bond" evidence="19">
    <location>
        <begin position="407"/>
        <end position="424"/>
    </location>
</feature>
<feature type="domain" description="EGF-like" evidence="24">
    <location>
        <begin position="398"/>
        <end position="438"/>
    </location>
</feature>
<dbReference type="InterPro" id="IPR049883">
    <property type="entry name" value="NOTCH1_EGF-like"/>
</dbReference>
<dbReference type="GO" id="GO:0005737">
    <property type="term" value="C:cytoplasm"/>
    <property type="evidence" value="ECO:0007669"/>
    <property type="project" value="UniProtKB-SubCell"/>
</dbReference>
<feature type="disulfide bond" evidence="19">
    <location>
        <begin position="918"/>
        <end position="927"/>
    </location>
</feature>
<dbReference type="Pfam" id="PF00054">
    <property type="entry name" value="Laminin_G_1"/>
    <property type="match status" value="2"/>
</dbReference>
<dbReference type="GO" id="GO:0009986">
    <property type="term" value="C:cell surface"/>
    <property type="evidence" value="ECO:0007669"/>
    <property type="project" value="UniProtKB-ARBA"/>
</dbReference>
<feature type="disulfide bond" evidence="19">
    <location>
        <begin position="881"/>
        <end position="890"/>
    </location>
</feature>
<feature type="disulfide bond" evidence="19">
    <location>
        <begin position="266"/>
        <end position="275"/>
    </location>
</feature>
<dbReference type="GO" id="GO:0005509">
    <property type="term" value="F:calcium ion binding"/>
    <property type="evidence" value="ECO:0007669"/>
    <property type="project" value="InterPro"/>
</dbReference>
<dbReference type="PROSITE" id="PS00022">
    <property type="entry name" value="EGF_1"/>
    <property type="match status" value="24"/>
</dbReference>
<feature type="domain" description="EGF-like" evidence="24">
    <location>
        <begin position="1821"/>
        <end position="1859"/>
    </location>
</feature>
<dbReference type="FunFam" id="2.10.25.10:FF:000122">
    <property type="entry name" value="Protein crumbs homolog 2"/>
    <property type="match status" value="4"/>
</dbReference>
<dbReference type="Pfam" id="PF25024">
    <property type="entry name" value="EGF_TEN"/>
    <property type="match status" value="1"/>
</dbReference>
<feature type="domain" description="EGF-like" evidence="24">
    <location>
        <begin position="635"/>
        <end position="671"/>
    </location>
</feature>
<feature type="disulfide bond" evidence="19">
    <location>
        <begin position="525"/>
        <end position="542"/>
    </location>
</feature>
<feature type="domain" description="EGF-like" evidence="24">
    <location>
        <begin position="893"/>
        <end position="928"/>
    </location>
</feature>
<evidence type="ECO:0000256" key="13">
    <source>
        <dbReference type="ARBA" id="ARBA00022837"/>
    </source>
</evidence>
<feature type="disulfide bond" evidence="19">
    <location>
        <begin position="1770"/>
        <end position="1779"/>
    </location>
</feature>
<feature type="compositionally biased region" description="Polar residues" evidence="20">
    <location>
        <begin position="2067"/>
        <end position="2077"/>
    </location>
</feature>
<keyword evidence="6" id="KW-0963">Cytoplasm</keyword>
<dbReference type="GO" id="GO:0000902">
    <property type="term" value="P:cell morphogenesis"/>
    <property type="evidence" value="ECO:0007669"/>
    <property type="project" value="UniProtKB-ARBA"/>
</dbReference>
<feature type="disulfide bond" evidence="19">
    <location>
        <begin position="1211"/>
        <end position="1220"/>
    </location>
</feature>
<evidence type="ECO:0000256" key="22">
    <source>
        <dbReference type="SAM" id="SignalP"/>
    </source>
</evidence>
<feature type="disulfide bond" evidence="19">
    <location>
        <begin position="956"/>
        <end position="965"/>
    </location>
</feature>